<feature type="region of interest" description="Disordered" evidence="1">
    <location>
        <begin position="1"/>
        <end position="23"/>
    </location>
</feature>
<keyword evidence="2" id="KW-0812">Transmembrane</keyword>
<keyword evidence="4" id="KW-1185">Reference proteome</keyword>
<evidence type="ECO:0000256" key="1">
    <source>
        <dbReference type="SAM" id="MobiDB-lite"/>
    </source>
</evidence>
<reference evidence="3 4" key="1">
    <citation type="submission" date="2016-02" db="EMBL/GenBank/DDBJ databases">
        <title>Genome analysis of coral dinoflagellate symbionts highlights evolutionary adaptations to a symbiotic lifestyle.</title>
        <authorList>
            <person name="Aranda M."/>
            <person name="Li Y."/>
            <person name="Liew Y.J."/>
            <person name="Baumgarten S."/>
            <person name="Simakov O."/>
            <person name="Wilson M."/>
            <person name="Piel J."/>
            <person name="Ashoor H."/>
            <person name="Bougouffa S."/>
            <person name="Bajic V.B."/>
            <person name="Ryu T."/>
            <person name="Ravasi T."/>
            <person name="Bayer T."/>
            <person name="Micklem G."/>
            <person name="Kim H."/>
            <person name="Bhak J."/>
            <person name="Lajeunesse T.C."/>
            <person name="Voolstra C.R."/>
        </authorList>
    </citation>
    <scope>NUCLEOTIDE SEQUENCE [LARGE SCALE GENOMIC DNA]</scope>
    <source>
        <strain evidence="3 4">CCMP2467</strain>
    </source>
</reference>
<comment type="caution">
    <text evidence="3">The sequence shown here is derived from an EMBL/GenBank/DDBJ whole genome shotgun (WGS) entry which is preliminary data.</text>
</comment>
<keyword evidence="2" id="KW-0472">Membrane</keyword>
<feature type="transmembrane region" description="Helical" evidence="2">
    <location>
        <begin position="69"/>
        <end position="92"/>
    </location>
</feature>
<keyword evidence="2" id="KW-1133">Transmembrane helix</keyword>
<gene>
    <name evidence="3" type="ORF">AK812_SmicGene32961</name>
</gene>
<sequence>MLRLRNLTDRREGGTGTGHHSASQNHNHVTIIINIIFITTSSTTFLQQLKRATAYNTIVVCISNIINNTFSTIIIMIPIVVASVTIIINIVLRRASSITNVKSPKQNDKQLSDPTGERHRTLDWLGSHAEYSIRKCTILPWINSIIVNFTNISIAIFTHHQRQQQDCH</sequence>
<dbReference type="AlphaFoldDB" id="A0A1Q9CSW9"/>
<dbReference type="Proteomes" id="UP000186817">
    <property type="component" value="Unassembled WGS sequence"/>
</dbReference>
<protein>
    <submittedName>
        <fullName evidence="3">Uncharacterized protein</fullName>
    </submittedName>
</protein>
<feature type="transmembrane region" description="Helical" evidence="2">
    <location>
        <begin position="29"/>
        <end position="49"/>
    </location>
</feature>
<evidence type="ECO:0000313" key="4">
    <source>
        <dbReference type="Proteomes" id="UP000186817"/>
    </source>
</evidence>
<accession>A0A1Q9CSW9</accession>
<organism evidence="3 4">
    <name type="scientific">Symbiodinium microadriaticum</name>
    <name type="common">Dinoflagellate</name>
    <name type="synonym">Zooxanthella microadriatica</name>
    <dbReference type="NCBI Taxonomy" id="2951"/>
    <lineage>
        <taxon>Eukaryota</taxon>
        <taxon>Sar</taxon>
        <taxon>Alveolata</taxon>
        <taxon>Dinophyceae</taxon>
        <taxon>Suessiales</taxon>
        <taxon>Symbiodiniaceae</taxon>
        <taxon>Symbiodinium</taxon>
    </lineage>
</organism>
<proteinExistence type="predicted"/>
<dbReference type="EMBL" id="LSRX01000942">
    <property type="protein sequence ID" value="OLP85987.1"/>
    <property type="molecule type" value="Genomic_DNA"/>
</dbReference>
<evidence type="ECO:0000313" key="3">
    <source>
        <dbReference type="EMBL" id="OLP85987.1"/>
    </source>
</evidence>
<evidence type="ECO:0000256" key="2">
    <source>
        <dbReference type="SAM" id="Phobius"/>
    </source>
</evidence>
<name>A0A1Q9CSW9_SYMMI</name>
<feature type="compositionally biased region" description="Basic and acidic residues" evidence="1">
    <location>
        <begin position="1"/>
        <end position="13"/>
    </location>
</feature>